<comment type="caution">
    <text evidence="1">The sequence shown here is derived from an EMBL/GenBank/DDBJ whole genome shotgun (WGS) entry which is preliminary data.</text>
</comment>
<name>A0A2C6B145_FUSNP</name>
<reference evidence="1 2" key="1">
    <citation type="submission" date="2017-06" db="EMBL/GenBank/DDBJ databases">
        <title>Draft genome sequence of Fusobacterium nucleatum subsp. polymorphum KCOM 1248 (=ChDC F113).</title>
        <authorList>
            <person name="Kook J.-K."/>
            <person name="Park S.-N."/>
            <person name="Lim Y.K."/>
            <person name="Roh H."/>
        </authorList>
    </citation>
    <scope>NUCLEOTIDE SEQUENCE [LARGE SCALE GENOMIC DNA]</scope>
    <source>
        <strain evidence="2">KCOM 1248 (ChDC F113)</strain>
    </source>
</reference>
<dbReference type="EMBL" id="NIRK01000001">
    <property type="protein sequence ID" value="PHH99317.1"/>
    <property type="molecule type" value="Genomic_DNA"/>
</dbReference>
<sequence>MKNFVQFFEKTLTPYPASALIGASSSSQMLVGNGVVSKVGQVQNNRLALENTLIWNKITPVYPDISPTFIPRAFIIESNGKKFFVTPNATKHIAEDFKKKTLLSRWFRYKLCFKKPNIIKRIWGSFRSNY</sequence>
<protein>
    <submittedName>
        <fullName evidence="1">Uncharacterized protein</fullName>
    </submittedName>
</protein>
<organism evidence="1 2">
    <name type="scientific">Fusobacterium nucleatum subsp. polymorphum</name>
    <name type="common">Fusobacterium polymorphum</name>
    <dbReference type="NCBI Taxonomy" id="76857"/>
    <lineage>
        <taxon>Bacteria</taxon>
        <taxon>Fusobacteriati</taxon>
        <taxon>Fusobacteriota</taxon>
        <taxon>Fusobacteriia</taxon>
        <taxon>Fusobacteriales</taxon>
        <taxon>Fusobacteriaceae</taxon>
        <taxon>Fusobacterium</taxon>
    </lineage>
</organism>
<accession>A0A2C6B145</accession>
<evidence type="ECO:0000313" key="2">
    <source>
        <dbReference type="Proteomes" id="UP000223525"/>
    </source>
</evidence>
<dbReference type="Proteomes" id="UP000223525">
    <property type="component" value="Unassembled WGS sequence"/>
</dbReference>
<proteinExistence type="predicted"/>
<dbReference type="AlphaFoldDB" id="A0A2C6B145"/>
<dbReference type="RefSeq" id="WP_099002767.1">
    <property type="nucleotide sequence ID" value="NZ_CP077158.1"/>
</dbReference>
<evidence type="ECO:0000313" key="1">
    <source>
        <dbReference type="EMBL" id="PHH99317.1"/>
    </source>
</evidence>
<gene>
    <name evidence="1" type="ORF">CA836_06235</name>
</gene>